<dbReference type="EMBL" id="JAVFKY010000001">
    <property type="protein sequence ID" value="KAK5583377.1"/>
    <property type="molecule type" value="Genomic_DNA"/>
</dbReference>
<dbReference type="AlphaFoldDB" id="A0AAN7U723"/>
<comment type="caution">
    <text evidence="1">The sequence shown here is derived from an EMBL/GenBank/DDBJ whole genome shotgun (WGS) entry which is preliminary data.</text>
</comment>
<reference evidence="1 2" key="1">
    <citation type="submission" date="2023-11" db="EMBL/GenBank/DDBJ databases">
        <title>Dfirmibasis_genome.</title>
        <authorList>
            <person name="Edelbroek B."/>
            <person name="Kjellin J."/>
            <person name="Jerlstrom-Hultqvist J."/>
            <person name="Soderbom F."/>
        </authorList>
    </citation>
    <scope>NUCLEOTIDE SEQUENCE [LARGE SCALE GENOMIC DNA]</scope>
    <source>
        <strain evidence="1 2">TNS-C-14</strain>
    </source>
</reference>
<sequence>METLTKEAATIGVIGTTGRDKSRPLTSKHFDYMVDAFEQYINKLKEQHKDKIDPNNITLVSGGAAWADHVAVDYFLKNPTTCKLILYLPCLIVGEKTKQYQFDTNHAHGLITNGYHTNFSKQIGRDTIQDIIRAQEFGAILDNSAEGFKNRNTCIASSSDFLVAFTGVSGPAPLGGGTLDTWKKSKSIYRHHISIPESFTSIKFVLKK</sequence>
<protein>
    <submittedName>
        <fullName evidence="1">Uncharacterized protein</fullName>
    </submittedName>
</protein>
<evidence type="ECO:0000313" key="1">
    <source>
        <dbReference type="EMBL" id="KAK5583377.1"/>
    </source>
</evidence>
<organism evidence="1 2">
    <name type="scientific">Dictyostelium firmibasis</name>
    <dbReference type="NCBI Taxonomy" id="79012"/>
    <lineage>
        <taxon>Eukaryota</taxon>
        <taxon>Amoebozoa</taxon>
        <taxon>Evosea</taxon>
        <taxon>Eumycetozoa</taxon>
        <taxon>Dictyostelia</taxon>
        <taxon>Dictyosteliales</taxon>
        <taxon>Dictyosteliaceae</taxon>
        <taxon>Dictyostelium</taxon>
    </lineage>
</organism>
<keyword evidence="2" id="KW-1185">Reference proteome</keyword>
<accession>A0AAN7U723</accession>
<evidence type="ECO:0000313" key="2">
    <source>
        <dbReference type="Proteomes" id="UP001344447"/>
    </source>
</evidence>
<dbReference type="Proteomes" id="UP001344447">
    <property type="component" value="Unassembled WGS sequence"/>
</dbReference>
<name>A0AAN7U723_9MYCE</name>
<gene>
    <name evidence="1" type="ORF">RB653_004970</name>
</gene>
<proteinExistence type="predicted"/>
<dbReference type="Gene3D" id="3.40.50.450">
    <property type="match status" value="1"/>
</dbReference>